<feature type="transmembrane region" description="Helical" evidence="6">
    <location>
        <begin position="145"/>
        <end position="168"/>
    </location>
</feature>
<evidence type="ECO:0000256" key="3">
    <source>
        <dbReference type="ARBA" id="ARBA00022692"/>
    </source>
</evidence>
<dbReference type="Pfam" id="PF07690">
    <property type="entry name" value="MFS_1"/>
    <property type="match status" value="1"/>
</dbReference>
<evidence type="ECO:0000256" key="6">
    <source>
        <dbReference type="SAM" id="Phobius"/>
    </source>
</evidence>
<feature type="domain" description="Major facilitator superfamily (MFS) profile" evidence="7">
    <location>
        <begin position="7"/>
        <end position="408"/>
    </location>
</feature>
<dbReference type="InterPro" id="IPR020846">
    <property type="entry name" value="MFS_dom"/>
</dbReference>
<comment type="caution">
    <text evidence="8">The sequence shown here is derived from an EMBL/GenBank/DDBJ whole genome shotgun (WGS) entry which is preliminary data.</text>
</comment>
<feature type="transmembrane region" description="Helical" evidence="6">
    <location>
        <begin position="322"/>
        <end position="343"/>
    </location>
</feature>
<dbReference type="SUPFAM" id="SSF103473">
    <property type="entry name" value="MFS general substrate transporter"/>
    <property type="match status" value="1"/>
</dbReference>
<dbReference type="InterPro" id="IPR005829">
    <property type="entry name" value="Sugar_transporter_CS"/>
</dbReference>
<gene>
    <name evidence="8" type="ORF">COB11_07595</name>
</gene>
<protein>
    <recommendedName>
        <fullName evidence="7">Major facilitator superfamily (MFS) profile domain-containing protein</fullName>
    </recommendedName>
</protein>
<dbReference type="PANTHER" id="PTHR23504">
    <property type="entry name" value="MAJOR FACILITATOR SUPERFAMILY DOMAIN-CONTAINING PROTEIN 10"/>
    <property type="match status" value="1"/>
</dbReference>
<dbReference type="PROSITE" id="PS00216">
    <property type="entry name" value="SUGAR_TRANSPORT_1"/>
    <property type="match status" value="1"/>
</dbReference>
<dbReference type="InterPro" id="IPR036259">
    <property type="entry name" value="MFS_trans_sf"/>
</dbReference>
<feature type="transmembrane region" description="Helical" evidence="6">
    <location>
        <begin position="180"/>
        <end position="200"/>
    </location>
</feature>
<keyword evidence="5 6" id="KW-0472">Membrane</keyword>
<dbReference type="EMBL" id="NVUU01000109">
    <property type="protein sequence ID" value="PCI92350.1"/>
    <property type="molecule type" value="Genomic_DNA"/>
</dbReference>
<feature type="transmembrane region" description="Helical" evidence="6">
    <location>
        <begin position="111"/>
        <end position="133"/>
    </location>
</feature>
<feature type="transmembrane region" description="Helical" evidence="6">
    <location>
        <begin position="384"/>
        <end position="402"/>
    </location>
</feature>
<dbReference type="Proteomes" id="UP000217838">
    <property type="component" value="Unassembled WGS sequence"/>
</dbReference>
<name>A0A2A4YCK7_UNCAE</name>
<dbReference type="PROSITE" id="PS50850">
    <property type="entry name" value="MFS"/>
    <property type="match status" value="1"/>
</dbReference>
<evidence type="ECO:0000259" key="7">
    <source>
        <dbReference type="PROSITE" id="PS50850"/>
    </source>
</evidence>
<sequence length="413" mass="46568">MKSRSRSLLAVFFVFFLDNFGFALAFPIMSPIMLDPNYHFFSPEISSTLRNILLGVVLGSFPLGQFFGAPIIGDMADSFGRRRLFLLTVTGTAIGFFLSAFAIYIENYLFLLVVRFLSGLVAGNLSICLAAVVDLSETEEKKRKNFSWISTIAGVSWVISILINGLLANPKLSKFFSPSLPFWICGVLLLVSVIFILRWYEDIYIPEKKDKIDLKKGFREIGMAFANRELRMVFVVALFWYVSSFILLQWVSPYFIKIYKASQLDVTLLLIAIGVAWTLGSCVINVWLAKFVDTPQLFTWSTFMMFLALLVVPFYLEIWFLYTAASISCLFASIGWANLNNIVSLAGKVSEQGKLMGINQAMAAMSEVIAPILGGFLVFVSYSLIFYASALFAFIAFLLMYIEKKHFVERSHK</sequence>
<keyword evidence="4 6" id="KW-1133">Transmembrane helix</keyword>
<comment type="subcellular location">
    <subcellularLocation>
        <location evidence="1">Membrane</location>
        <topology evidence="1">Multi-pass membrane protein</topology>
    </subcellularLocation>
</comment>
<evidence type="ECO:0000313" key="8">
    <source>
        <dbReference type="EMBL" id="PCI92350.1"/>
    </source>
</evidence>
<accession>A0A2A4YCK7</accession>
<evidence type="ECO:0000313" key="9">
    <source>
        <dbReference type="Proteomes" id="UP000217838"/>
    </source>
</evidence>
<feature type="transmembrane region" description="Helical" evidence="6">
    <location>
        <begin position="233"/>
        <end position="256"/>
    </location>
</feature>
<dbReference type="PANTHER" id="PTHR23504:SF15">
    <property type="entry name" value="MAJOR FACILITATOR SUPERFAMILY (MFS) PROFILE DOMAIN-CONTAINING PROTEIN"/>
    <property type="match status" value="1"/>
</dbReference>
<evidence type="ECO:0000256" key="2">
    <source>
        <dbReference type="ARBA" id="ARBA00022448"/>
    </source>
</evidence>
<proteinExistence type="predicted"/>
<dbReference type="GO" id="GO:0022857">
    <property type="term" value="F:transmembrane transporter activity"/>
    <property type="evidence" value="ECO:0007669"/>
    <property type="project" value="InterPro"/>
</dbReference>
<organism evidence="8 9">
    <name type="scientific">Aerophobetes bacterium</name>
    <dbReference type="NCBI Taxonomy" id="2030807"/>
    <lineage>
        <taxon>Bacteria</taxon>
        <taxon>Candidatus Aerophobota</taxon>
    </lineage>
</organism>
<feature type="transmembrane region" description="Helical" evidence="6">
    <location>
        <begin position="297"/>
        <end position="316"/>
    </location>
</feature>
<feature type="transmembrane region" description="Helical" evidence="6">
    <location>
        <begin position="84"/>
        <end position="105"/>
    </location>
</feature>
<reference evidence="9" key="1">
    <citation type="submission" date="2017-08" db="EMBL/GenBank/DDBJ databases">
        <title>A dynamic microbial community with high functional redundancy inhabits the cold, oxic subseafloor aquifer.</title>
        <authorList>
            <person name="Tully B.J."/>
            <person name="Wheat C.G."/>
            <person name="Glazer B.T."/>
            <person name="Huber J.A."/>
        </authorList>
    </citation>
    <scope>NUCLEOTIDE SEQUENCE [LARGE SCALE GENOMIC DNA]</scope>
</reference>
<dbReference type="AlphaFoldDB" id="A0A2A4YCK7"/>
<dbReference type="InterPro" id="IPR011701">
    <property type="entry name" value="MFS"/>
</dbReference>
<dbReference type="GO" id="GO:0016020">
    <property type="term" value="C:membrane"/>
    <property type="evidence" value="ECO:0007669"/>
    <property type="project" value="UniProtKB-SubCell"/>
</dbReference>
<keyword evidence="3 6" id="KW-0812">Transmembrane</keyword>
<feature type="transmembrane region" description="Helical" evidence="6">
    <location>
        <begin position="49"/>
        <end position="72"/>
    </location>
</feature>
<feature type="transmembrane region" description="Helical" evidence="6">
    <location>
        <begin position="268"/>
        <end position="288"/>
    </location>
</feature>
<evidence type="ECO:0000256" key="1">
    <source>
        <dbReference type="ARBA" id="ARBA00004141"/>
    </source>
</evidence>
<evidence type="ECO:0000256" key="5">
    <source>
        <dbReference type="ARBA" id="ARBA00023136"/>
    </source>
</evidence>
<feature type="transmembrane region" description="Helical" evidence="6">
    <location>
        <begin position="355"/>
        <end position="378"/>
    </location>
</feature>
<keyword evidence="2" id="KW-0813">Transport</keyword>
<dbReference type="Gene3D" id="1.20.1250.20">
    <property type="entry name" value="MFS general substrate transporter like domains"/>
    <property type="match status" value="1"/>
</dbReference>
<evidence type="ECO:0000256" key="4">
    <source>
        <dbReference type="ARBA" id="ARBA00022989"/>
    </source>
</evidence>